<dbReference type="GO" id="GO:0030416">
    <property type="term" value="P:methylamine metabolic process"/>
    <property type="evidence" value="ECO:0007669"/>
    <property type="project" value="InterPro"/>
</dbReference>
<keyword evidence="8" id="KW-1185">Reference proteome</keyword>
<comment type="caution">
    <text evidence="7">The sequence shown here is derived from an EMBL/GenBank/DDBJ whole genome shotgun (WGS) entry which is preliminary data.</text>
</comment>
<organism evidence="7 8">
    <name type="scientific">Stackebrandtia albiflava</name>
    <dbReference type="NCBI Taxonomy" id="406432"/>
    <lineage>
        <taxon>Bacteria</taxon>
        <taxon>Bacillati</taxon>
        <taxon>Actinomycetota</taxon>
        <taxon>Actinomycetes</taxon>
        <taxon>Glycomycetales</taxon>
        <taxon>Glycomycetaceae</taxon>
        <taxon>Stackebrandtia</taxon>
    </lineage>
</organism>
<evidence type="ECO:0000256" key="3">
    <source>
        <dbReference type="ARBA" id="ARBA00022989"/>
    </source>
</evidence>
<keyword evidence="4 5" id="KW-0472">Membrane</keyword>
<gene>
    <name evidence="7" type="ORF">LX16_4328</name>
</gene>
<feature type="transmembrane region" description="Helical" evidence="5">
    <location>
        <begin position="6"/>
        <end position="25"/>
    </location>
</feature>
<feature type="transmembrane region" description="Helical" evidence="5">
    <location>
        <begin position="147"/>
        <end position="165"/>
    </location>
</feature>
<evidence type="ECO:0000259" key="6">
    <source>
        <dbReference type="Pfam" id="PF07291"/>
    </source>
</evidence>
<comment type="subcellular location">
    <subcellularLocation>
        <location evidence="1">Membrane</location>
        <topology evidence="1">Multi-pass membrane protein</topology>
    </subcellularLocation>
</comment>
<dbReference type="AlphaFoldDB" id="A0A562UR87"/>
<dbReference type="EMBL" id="VLLL01000008">
    <property type="protein sequence ID" value="TWJ08108.1"/>
    <property type="molecule type" value="Genomic_DNA"/>
</dbReference>
<dbReference type="RefSeq" id="WP_147142239.1">
    <property type="nucleotide sequence ID" value="NZ_BAABIJ010000004.1"/>
</dbReference>
<protein>
    <submittedName>
        <fullName evidence="7">Methylamine utilization protein MauE</fullName>
    </submittedName>
</protein>
<reference evidence="7 8" key="1">
    <citation type="journal article" date="2013" name="Stand. Genomic Sci.">
        <title>Genomic Encyclopedia of Type Strains, Phase I: The one thousand microbial genomes (KMG-I) project.</title>
        <authorList>
            <person name="Kyrpides N.C."/>
            <person name="Woyke T."/>
            <person name="Eisen J.A."/>
            <person name="Garrity G."/>
            <person name="Lilburn T.G."/>
            <person name="Beck B.J."/>
            <person name="Whitman W.B."/>
            <person name="Hugenholtz P."/>
            <person name="Klenk H.P."/>
        </authorList>
    </citation>
    <scope>NUCLEOTIDE SEQUENCE [LARGE SCALE GENOMIC DNA]</scope>
    <source>
        <strain evidence="7 8">DSM 45044</strain>
    </source>
</reference>
<evidence type="ECO:0000313" key="8">
    <source>
        <dbReference type="Proteomes" id="UP000321617"/>
    </source>
</evidence>
<evidence type="ECO:0000256" key="1">
    <source>
        <dbReference type="ARBA" id="ARBA00004141"/>
    </source>
</evidence>
<evidence type="ECO:0000313" key="7">
    <source>
        <dbReference type="EMBL" id="TWJ08108.1"/>
    </source>
</evidence>
<evidence type="ECO:0000256" key="2">
    <source>
        <dbReference type="ARBA" id="ARBA00022692"/>
    </source>
</evidence>
<accession>A0A562UR87</accession>
<evidence type="ECO:0000256" key="5">
    <source>
        <dbReference type="SAM" id="Phobius"/>
    </source>
</evidence>
<feature type="transmembrane region" description="Helical" evidence="5">
    <location>
        <begin position="119"/>
        <end position="141"/>
    </location>
</feature>
<feature type="transmembrane region" description="Helical" evidence="5">
    <location>
        <begin position="77"/>
        <end position="98"/>
    </location>
</feature>
<feature type="transmembrane region" description="Helical" evidence="5">
    <location>
        <begin position="45"/>
        <end position="65"/>
    </location>
</feature>
<dbReference type="Pfam" id="PF07291">
    <property type="entry name" value="MauE"/>
    <property type="match status" value="1"/>
</dbReference>
<dbReference type="GO" id="GO:0016020">
    <property type="term" value="C:membrane"/>
    <property type="evidence" value="ECO:0007669"/>
    <property type="project" value="UniProtKB-SubCell"/>
</dbReference>
<feature type="domain" description="Methylamine utilisation protein MauE" evidence="6">
    <location>
        <begin position="3"/>
        <end position="134"/>
    </location>
</feature>
<evidence type="ECO:0000256" key="4">
    <source>
        <dbReference type="ARBA" id="ARBA00023136"/>
    </source>
</evidence>
<keyword evidence="2 5" id="KW-0812">Transmembrane</keyword>
<dbReference type="UniPathway" id="UPA00895"/>
<name>A0A562UR87_9ACTN</name>
<sequence>MAAFVIVTGGLITACGLLTGGLHHLFRPRPLADALREQGVLPARLVLTVAIVVSVVETVLGLAILESLAGGRPLAATVSLAAAAALLTGYAGYTWYVARTGRSVPCGCSRDRLPMTDWVWIRALGFAAAGLAAAVAAPTALPVSLGPAELALAVIAAAAVSLLLWRLPAAMWDPADERNLRWTS</sequence>
<keyword evidence="3 5" id="KW-1133">Transmembrane helix</keyword>
<proteinExistence type="predicted"/>
<dbReference type="Proteomes" id="UP000321617">
    <property type="component" value="Unassembled WGS sequence"/>
</dbReference>
<dbReference type="InterPro" id="IPR009908">
    <property type="entry name" value="Methylamine_util_MauE"/>
</dbReference>